<dbReference type="Proteomes" id="UP000887043">
    <property type="component" value="Unassembled WGS sequence"/>
</dbReference>
<comment type="caution">
    <text evidence="1">The sequence shown here is derived from an EMBL/GenBank/DDBJ whole genome shotgun (WGS) entry which is preliminary data.</text>
</comment>
<evidence type="ECO:0000313" key="1">
    <source>
        <dbReference type="EMBL" id="GJG27362.1"/>
    </source>
</evidence>
<dbReference type="AlphaFoldDB" id="A0AA37HX50"/>
<evidence type="ECO:0000313" key="2">
    <source>
        <dbReference type="Proteomes" id="UP000887043"/>
    </source>
</evidence>
<name>A0AA37HX50_SEGBR</name>
<gene>
    <name evidence="1" type="ORF">PRRU23_10620</name>
</gene>
<accession>A0AA37HX50</accession>
<proteinExistence type="predicted"/>
<organism evidence="1 2">
    <name type="scientific">Segatella bryantii</name>
    <name type="common">Prevotella bryantii</name>
    <dbReference type="NCBI Taxonomy" id="77095"/>
    <lineage>
        <taxon>Bacteria</taxon>
        <taxon>Pseudomonadati</taxon>
        <taxon>Bacteroidota</taxon>
        <taxon>Bacteroidia</taxon>
        <taxon>Bacteroidales</taxon>
        <taxon>Prevotellaceae</taxon>
        <taxon>Segatella</taxon>
    </lineage>
</organism>
<dbReference type="EMBL" id="BPTR01000001">
    <property type="protein sequence ID" value="GJG27362.1"/>
    <property type="molecule type" value="Genomic_DNA"/>
</dbReference>
<sequence length="84" mass="9759">MEFAPKIEYKRSTNNNVRININAMGNINQRSCGIAHEFGHVILFLKGQPHSHSNNADYIYGRQWNVMRRLGYDYLESPTGTVFR</sequence>
<protein>
    <recommendedName>
        <fullName evidence="3">IrrE N-terminal-like domain-containing protein</fullName>
    </recommendedName>
</protein>
<evidence type="ECO:0008006" key="3">
    <source>
        <dbReference type="Google" id="ProtNLM"/>
    </source>
</evidence>
<reference evidence="1" key="1">
    <citation type="submission" date="2021-08" db="EMBL/GenBank/DDBJ databases">
        <title>Prevotella lacticifex sp. nov., isolated from rumen of cow.</title>
        <authorList>
            <person name="Shinkai T."/>
            <person name="Ikeyama N."/>
            <person name="Kumagai M."/>
            <person name="Ohmori H."/>
            <person name="Sakamoto M."/>
            <person name="Ohkuma M."/>
            <person name="Mitsumori M."/>
        </authorList>
    </citation>
    <scope>NUCLEOTIDE SEQUENCE</scope>
    <source>
        <strain evidence="1">DSM 11371</strain>
    </source>
</reference>